<dbReference type="EMBL" id="CP133659">
    <property type="protein sequence ID" value="WMW64992.1"/>
    <property type="molecule type" value="Genomic_DNA"/>
</dbReference>
<organism evidence="1 2">
    <name type="scientific">Nitratidesulfovibrio liaohensis</name>
    <dbReference type="NCBI Taxonomy" id="2604158"/>
    <lineage>
        <taxon>Bacteria</taxon>
        <taxon>Pseudomonadati</taxon>
        <taxon>Thermodesulfobacteriota</taxon>
        <taxon>Desulfovibrionia</taxon>
        <taxon>Desulfovibrionales</taxon>
        <taxon>Desulfovibrionaceae</taxon>
        <taxon>Nitratidesulfovibrio</taxon>
    </lineage>
</organism>
<name>A0ABY9R1H0_9BACT</name>
<dbReference type="RefSeq" id="WP_309541035.1">
    <property type="nucleotide sequence ID" value="NZ_CP133659.1"/>
</dbReference>
<dbReference type="Proteomes" id="UP001180616">
    <property type="component" value="Chromosome"/>
</dbReference>
<accession>A0ABY9R1H0</accession>
<keyword evidence="2" id="KW-1185">Reference proteome</keyword>
<reference evidence="1" key="1">
    <citation type="submission" date="2023-09" db="EMBL/GenBank/DDBJ databases">
        <authorList>
            <consortium name="CW5 consortium"/>
            <person name="Lu C.-W."/>
        </authorList>
    </citation>
    <scope>NUCLEOTIDE SEQUENCE</scope>
    <source>
        <strain evidence="1">KPS</strain>
    </source>
</reference>
<sequence>MPFQLLADSMVTIPGVTCTGTRRLLAINETCFAIHRSGVRCRRTDTYHRARVEVFRLFARQDDALTPARADGSEGDWTSVLLSFRLRGEPCMPKRPKGAPPLPAVARLPWCRRPARILGLNDDAVALAIRMDGGPAIGVWALPPGFVAGLSDANIPGVPEDALDLPLRREDVLLAWPR</sequence>
<gene>
    <name evidence="1" type="ORF">KPS_003076</name>
</gene>
<protein>
    <submittedName>
        <fullName evidence="1">Uncharacterized protein</fullName>
    </submittedName>
</protein>
<evidence type="ECO:0000313" key="2">
    <source>
        <dbReference type="Proteomes" id="UP001180616"/>
    </source>
</evidence>
<evidence type="ECO:0000313" key="1">
    <source>
        <dbReference type="EMBL" id="WMW64992.1"/>
    </source>
</evidence>
<proteinExistence type="predicted"/>